<dbReference type="GO" id="GO:0004197">
    <property type="term" value="F:cysteine-type endopeptidase activity"/>
    <property type="evidence" value="ECO:0007669"/>
    <property type="project" value="InterPro"/>
</dbReference>
<reference evidence="2 3" key="1">
    <citation type="submission" date="2019-02" db="EMBL/GenBank/DDBJ databases">
        <title>The genomic architecture of introgression among sibling species of bacteria.</title>
        <authorList>
            <person name="Cavassim M.I.A."/>
            <person name="Moeskjaer S."/>
            <person name="Moslemi C."/>
            <person name="Fields B."/>
            <person name="Bachmann A."/>
            <person name="Vilhjalmsson B."/>
            <person name="Schierup M.H."/>
            <person name="Young J.P.W."/>
            <person name="Andersen S.U."/>
        </authorList>
    </citation>
    <scope>NUCLEOTIDE SEQUENCE [LARGE SCALE GENOMIC DNA]</scope>
    <source>
        <strain evidence="2 3">SM145A</strain>
    </source>
</reference>
<evidence type="ECO:0000259" key="1">
    <source>
        <dbReference type="PROSITE" id="PS50208"/>
    </source>
</evidence>
<organism evidence="2 3">
    <name type="scientific">Rhizobium leguminosarum</name>
    <dbReference type="NCBI Taxonomy" id="384"/>
    <lineage>
        <taxon>Bacteria</taxon>
        <taxon>Pseudomonadati</taxon>
        <taxon>Pseudomonadota</taxon>
        <taxon>Alphaproteobacteria</taxon>
        <taxon>Hyphomicrobiales</taxon>
        <taxon>Rhizobiaceae</taxon>
        <taxon>Rhizobium/Agrobacterium group</taxon>
        <taxon>Rhizobium</taxon>
    </lineage>
</organism>
<dbReference type="InterPro" id="IPR011600">
    <property type="entry name" value="Pept_C14_caspase"/>
</dbReference>
<dbReference type="SUPFAM" id="SSF52129">
    <property type="entry name" value="Caspase-like"/>
    <property type="match status" value="1"/>
</dbReference>
<dbReference type="InterPro" id="IPR029030">
    <property type="entry name" value="Caspase-like_dom_sf"/>
</dbReference>
<dbReference type="AlphaFoldDB" id="A0A4Q8Y842"/>
<gene>
    <name evidence="2" type="ORF">ELI03_11235</name>
</gene>
<feature type="domain" description="Caspase family p20" evidence="1">
    <location>
        <begin position="26"/>
        <end position="103"/>
    </location>
</feature>
<dbReference type="RefSeq" id="WP_130749834.1">
    <property type="nucleotide sequence ID" value="NZ_SIPC01000001.1"/>
</dbReference>
<evidence type="ECO:0000313" key="3">
    <source>
        <dbReference type="Proteomes" id="UP000293652"/>
    </source>
</evidence>
<name>A0A4Q8Y842_RHILE</name>
<sequence length="453" mass="48670">MMRSAMVLVVGLCVLIFSALSSLASSGRVALVIGNSAYSQVEKIRNPGNDATAIGAALRRMGFEVTVVHDATKVEFDSALSTFSDVAAGADIAVVFYAGHGIELNGSNYLIPTDATLSTDAQATSETVTLDNVLDAVRSVKGLRIVLLDVYRKNPFVLKMKPNGASRSIGRGLAGIEPKPNLLVSYSAEAGATANGVDSDHSPYTEGLLKFLEMPGLEVNFLFRRVSAYVRNKTDGQQTPFEYSNLPEEPVYLSPSSATNLPATKAQMVLYEERVGMPEPTALAGSVTWSIDMRTDAKGHSDPVVRGHMEIPQRNLTAVLTLERNTDLSIAASHLFELSFQIAAGFEGGGINSWTSMSMKTTEGARGDMLIAVAGKVTDTLYMLALNGLPDARAKNIELLGKRRWIDLPIFYQNGTRALLTLEKGEDGERVFNQAIQAWASDDLARTDGGNAQ</sequence>
<accession>A0A4Q8Y842</accession>
<dbReference type="Pfam" id="PF00656">
    <property type="entry name" value="Peptidase_C14"/>
    <property type="match status" value="1"/>
</dbReference>
<dbReference type="PANTHER" id="PTHR22576:SF37">
    <property type="entry name" value="MUCOSA-ASSOCIATED LYMPHOID TISSUE LYMPHOMA TRANSLOCATION PROTEIN 1"/>
    <property type="match status" value="1"/>
</dbReference>
<proteinExistence type="predicted"/>
<protein>
    <submittedName>
        <fullName evidence="2">Caspase family protein</fullName>
    </submittedName>
</protein>
<comment type="caution">
    <text evidence="2">The sequence shown here is derived from an EMBL/GenBank/DDBJ whole genome shotgun (WGS) entry which is preliminary data.</text>
</comment>
<dbReference type="Proteomes" id="UP000293652">
    <property type="component" value="Unassembled WGS sequence"/>
</dbReference>
<dbReference type="Gene3D" id="3.40.50.1460">
    <property type="match status" value="1"/>
</dbReference>
<dbReference type="EMBL" id="SIPC01000001">
    <property type="protein sequence ID" value="TAX72274.1"/>
    <property type="molecule type" value="Genomic_DNA"/>
</dbReference>
<dbReference type="GO" id="GO:0006508">
    <property type="term" value="P:proteolysis"/>
    <property type="evidence" value="ECO:0007669"/>
    <property type="project" value="InterPro"/>
</dbReference>
<dbReference type="InterPro" id="IPR052039">
    <property type="entry name" value="Caspase-related_regulators"/>
</dbReference>
<evidence type="ECO:0000313" key="2">
    <source>
        <dbReference type="EMBL" id="TAX72274.1"/>
    </source>
</evidence>
<dbReference type="PANTHER" id="PTHR22576">
    <property type="entry name" value="MUCOSA ASSOCIATED LYMPHOID TISSUE LYMPHOMA TRANSLOCATION PROTEIN 1/PARACASPASE"/>
    <property type="match status" value="1"/>
</dbReference>
<dbReference type="PROSITE" id="PS50208">
    <property type="entry name" value="CASPASE_P20"/>
    <property type="match status" value="1"/>
</dbReference>
<dbReference type="InterPro" id="IPR001309">
    <property type="entry name" value="Pept_C14_p20"/>
</dbReference>